<keyword evidence="2" id="KW-1185">Reference proteome</keyword>
<organism evidence="1 2">
    <name type="scientific">Phaseolus vulgaris</name>
    <name type="common">Kidney bean</name>
    <name type="synonym">French bean</name>
    <dbReference type="NCBI Taxonomy" id="3885"/>
    <lineage>
        <taxon>Eukaryota</taxon>
        <taxon>Viridiplantae</taxon>
        <taxon>Streptophyta</taxon>
        <taxon>Embryophyta</taxon>
        <taxon>Tracheophyta</taxon>
        <taxon>Spermatophyta</taxon>
        <taxon>Magnoliopsida</taxon>
        <taxon>eudicotyledons</taxon>
        <taxon>Gunneridae</taxon>
        <taxon>Pentapetalae</taxon>
        <taxon>rosids</taxon>
        <taxon>fabids</taxon>
        <taxon>Fabales</taxon>
        <taxon>Fabaceae</taxon>
        <taxon>Papilionoideae</taxon>
        <taxon>50 kb inversion clade</taxon>
        <taxon>NPAAA clade</taxon>
        <taxon>indigoferoid/millettioid clade</taxon>
        <taxon>Phaseoleae</taxon>
        <taxon>Phaseolus</taxon>
    </lineage>
</organism>
<evidence type="ECO:0000313" key="2">
    <source>
        <dbReference type="Proteomes" id="UP000000226"/>
    </source>
</evidence>
<name>V7BJZ5_PHAVU</name>
<accession>V7BJZ5</accession>
<dbReference type="Proteomes" id="UP000000226">
    <property type="component" value="Chromosome 7"/>
</dbReference>
<gene>
    <name evidence="1" type="ORF">PHAVU_007G1932001g</name>
</gene>
<sequence length="46" mass="5499">AKSFSYLCRAFIFFFLSPSSPIHDQEDLHFSHCLMTIERFLVFLQE</sequence>
<protein>
    <submittedName>
        <fullName evidence="1">Uncharacterized protein</fullName>
    </submittedName>
</protein>
<dbReference type="Gramene" id="ESW16896">
    <property type="protein sequence ID" value="ESW16896"/>
    <property type="gene ID" value="PHAVU_007G1932001g"/>
</dbReference>
<reference evidence="2" key="1">
    <citation type="journal article" date="2014" name="Nat. Genet.">
        <title>A reference genome for common bean and genome-wide analysis of dual domestications.</title>
        <authorList>
            <person name="Schmutz J."/>
            <person name="McClean P.E."/>
            <person name="Mamidi S."/>
            <person name="Wu G.A."/>
            <person name="Cannon S.B."/>
            <person name="Grimwood J."/>
            <person name="Jenkins J."/>
            <person name="Shu S."/>
            <person name="Song Q."/>
            <person name="Chavarro C."/>
            <person name="Torres-Torres M."/>
            <person name="Geffroy V."/>
            <person name="Moghaddam S.M."/>
            <person name="Gao D."/>
            <person name="Abernathy B."/>
            <person name="Barry K."/>
            <person name="Blair M."/>
            <person name="Brick M.A."/>
            <person name="Chovatia M."/>
            <person name="Gepts P."/>
            <person name="Goodstein D.M."/>
            <person name="Gonzales M."/>
            <person name="Hellsten U."/>
            <person name="Hyten D.L."/>
            <person name="Jia G."/>
            <person name="Kelly J.D."/>
            <person name="Kudrna D."/>
            <person name="Lee R."/>
            <person name="Richard M.M."/>
            <person name="Miklas P.N."/>
            <person name="Osorno J.M."/>
            <person name="Rodrigues J."/>
            <person name="Thareau V."/>
            <person name="Urrea C.A."/>
            <person name="Wang M."/>
            <person name="Yu Y."/>
            <person name="Zhang M."/>
            <person name="Wing R.A."/>
            <person name="Cregan P.B."/>
            <person name="Rokhsar D.S."/>
            <person name="Jackson S.A."/>
        </authorList>
    </citation>
    <scope>NUCLEOTIDE SEQUENCE [LARGE SCALE GENOMIC DNA]</scope>
    <source>
        <strain evidence="2">cv. G19833</strain>
    </source>
</reference>
<dbReference type="EMBL" id="CM002294">
    <property type="protein sequence ID" value="ESW16896.1"/>
    <property type="molecule type" value="Genomic_DNA"/>
</dbReference>
<feature type="non-terminal residue" evidence="1">
    <location>
        <position position="1"/>
    </location>
</feature>
<dbReference type="AlphaFoldDB" id="V7BJZ5"/>
<proteinExistence type="predicted"/>
<evidence type="ECO:0000313" key="1">
    <source>
        <dbReference type="EMBL" id="ESW16896.1"/>
    </source>
</evidence>